<dbReference type="EMBL" id="JPLA01000019">
    <property type="protein sequence ID" value="KLD64397.1"/>
    <property type="molecule type" value="Genomic_DNA"/>
</dbReference>
<evidence type="ECO:0000313" key="2">
    <source>
        <dbReference type="EMBL" id="KLD64397.1"/>
    </source>
</evidence>
<accession>A0A0G9H9M0</accession>
<dbReference type="RefSeq" id="WP_046971254.1">
    <property type="nucleotide sequence ID" value="NZ_JPLA01000019.1"/>
</dbReference>
<dbReference type="Proteomes" id="UP000035481">
    <property type="component" value="Unassembled WGS sequence"/>
</dbReference>
<organism evidence="2 3">
    <name type="scientific">Dyella japonica DSM 16301</name>
    <dbReference type="NCBI Taxonomy" id="1440762"/>
    <lineage>
        <taxon>Bacteria</taxon>
        <taxon>Pseudomonadati</taxon>
        <taxon>Pseudomonadota</taxon>
        <taxon>Gammaproteobacteria</taxon>
        <taxon>Lysobacterales</taxon>
        <taxon>Rhodanobacteraceae</taxon>
        <taxon>Dyella</taxon>
    </lineage>
</organism>
<evidence type="ECO:0000313" key="3">
    <source>
        <dbReference type="Proteomes" id="UP000035481"/>
    </source>
</evidence>
<reference evidence="2 3" key="1">
    <citation type="journal article" date="2015" name="Antonie Van Leeuwenhoek">
        <title>A phylogenomic and molecular marker based taxonomic framework for the order Xanthomonadales: proposal to transfer the families Algiphilaceae and Solimonadaceae to the order Nevskiales ord. nov. and to create a new family within the order Xanthomonadales, the family Rhodanobacteraceae fam. nov., containing the genus Rhodanobacter and its closest relatives.</title>
        <authorList>
            <person name="Naushad S."/>
            <person name="Adeolu M."/>
            <person name="Wong S."/>
            <person name="Sohail M."/>
            <person name="Schellhorn H.E."/>
            <person name="Gupta R.S."/>
        </authorList>
    </citation>
    <scope>NUCLEOTIDE SEQUENCE [LARGE SCALE GENOMIC DNA]</scope>
    <source>
        <strain evidence="2 3">DSM 16301</strain>
    </source>
</reference>
<keyword evidence="1" id="KW-0175">Coiled coil</keyword>
<protein>
    <submittedName>
        <fullName evidence="2">Uncharacterized protein</fullName>
    </submittedName>
</protein>
<dbReference type="PATRIC" id="fig|1440762.4.peg.890"/>
<dbReference type="OrthoDB" id="7025317at2"/>
<comment type="caution">
    <text evidence="2">The sequence shown here is derived from an EMBL/GenBank/DDBJ whole genome shotgun (WGS) entry which is preliminary data.</text>
</comment>
<gene>
    <name evidence="2" type="ORF">Y882_07500</name>
</gene>
<dbReference type="STRING" id="1440762.Y882_07500"/>
<dbReference type="AlphaFoldDB" id="A0A0G9H9M0"/>
<evidence type="ECO:0000256" key="1">
    <source>
        <dbReference type="SAM" id="Coils"/>
    </source>
</evidence>
<name>A0A0G9H9M0_9GAMM</name>
<feature type="coiled-coil region" evidence="1">
    <location>
        <begin position="145"/>
        <end position="172"/>
    </location>
</feature>
<proteinExistence type="predicted"/>
<sequence>MNRPLHQSAVSKLAAQANIERKLTILRDWVTNGIPCRVDEQGHRLLDGKEQAVLEFFPTSVRQFKAWDGSQHAPALQARLPVITATGNDTLAKRPALETQVKQVIAALRQRARLQRDATRHSRVRQLEEELRVARTVIALRVAEVREQQRALRRLQRDHERLQAQCEGDAAEFRRLHGELTDALEKERCRNAQLAAQWAKVRPLRKATHEA</sequence>